<evidence type="ECO:0000313" key="6">
    <source>
        <dbReference type="EMBL" id="SBW19021.1"/>
    </source>
</evidence>
<dbReference type="InterPro" id="IPR022830">
    <property type="entry name" value="Indigdn_synthA-like"/>
</dbReference>
<dbReference type="EMBL" id="FLUV01000369">
    <property type="protein sequence ID" value="SBW19021.1"/>
    <property type="molecule type" value="Genomic_DNA"/>
</dbReference>
<organism evidence="6 7">
    <name type="scientific">Candidatus Protofrankia californiensis</name>
    <dbReference type="NCBI Taxonomy" id="1839754"/>
    <lineage>
        <taxon>Bacteria</taxon>
        <taxon>Bacillati</taxon>
        <taxon>Actinomycetota</taxon>
        <taxon>Actinomycetes</taxon>
        <taxon>Frankiales</taxon>
        <taxon>Frankiaceae</taxon>
        <taxon>Protofrankia</taxon>
    </lineage>
</organism>
<evidence type="ECO:0000256" key="5">
    <source>
        <dbReference type="ARBA" id="ARBA00023295"/>
    </source>
</evidence>
<keyword evidence="4" id="KW-0456">Lyase</keyword>
<dbReference type="GO" id="GO:0005737">
    <property type="term" value="C:cytoplasm"/>
    <property type="evidence" value="ECO:0007669"/>
    <property type="project" value="TreeGrafter"/>
</dbReference>
<dbReference type="Proteomes" id="UP000199013">
    <property type="component" value="Unassembled WGS sequence"/>
</dbReference>
<dbReference type="GO" id="GO:0004730">
    <property type="term" value="F:pseudouridylate synthase activity"/>
    <property type="evidence" value="ECO:0007669"/>
    <property type="project" value="InterPro"/>
</dbReference>
<reference evidence="7" key="1">
    <citation type="submission" date="2016-02" db="EMBL/GenBank/DDBJ databases">
        <authorList>
            <person name="Wibberg D."/>
        </authorList>
    </citation>
    <scope>NUCLEOTIDE SEQUENCE [LARGE SCALE GENOMIC DNA]</scope>
</reference>
<evidence type="ECO:0000256" key="3">
    <source>
        <dbReference type="ARBA" id="ARBA00023211"/>
    </source>
</evidence>
<dbReference type="PANTHER" id="PTHR42909">
    <property type="entry name" value="ZGC:136858"/>
    <property type="match status" value="1"/>
</dbReference>
<dbReference type="Gene3D" id="3.40.1790.10">
    <property type="entry name" value="Indigoidine synthase domain"/>
    <property type="match status" value="1"/>
</dbReference>
<dbReference type="Pfam" id="PF04227">
    <property type="entry name" value="Indigoidine_A"/>
    <property type="match status" value="1"/>
</dbReference>
<keyword evidence="5 6" id="KW-0326">Glycosidase</keyword>
<evidence type="ECO:0000256" key="4">
    <source>
        <dbReference type="ARBA" id="ARBA00023239"/>
    </source>
</evidence>
<dbReference type="SUPFAM" id="SSF110581">
    <property type="entry name" value="Indigoidine synthase A-like"/>
    <property type="match status" value="1"/>
</dbReference>
<dbReference type="AlphaFoldDB" id="A0A1C3NUK2"/>
<evidence type="ECO:0000313" key="7">
    <source>
        <dbReference type="Proteomes" id="UP000199013"/>
    </source>
</evidence>
<dbReference type="GO" id="GO:0016798">
    <property type="term" value="F:hydrolase activity, acting on glycosyl bonds"/>
    <property type="evidence" value="ECO:0007669"/>
    <property type="project" value="UniProtKB-KW"/>
</dbReference>
<keyword evidence="2 6" id="KW-0378">Hydrolase</keyword>
<keyword evidence="7" id="KW-1185">Reference proteome</keyword>
<dbReference type="EC" id="3.2.-.-" evidence="6"/>
<keyword evidence="1" id="KW-0479">Metal-binding</keyword>
<dbReference type="PANTHER" id="PTHR42909:SF1">
    <property type="entry name" value="CARBOHYDRATE KINASE PFKB DOMAIN-CONTAINING PROTEIN"/>
    <property type="match status" value="1"/>
</dbReference>
<dbReference type="GO" id="GO:0046872">
    <property type="term" value="F:metal ion binding"/>
    <property type="evidence" value="ECO:0007669"/>
    <property type="project" value="UniProtKB-KW"/>
</dbReference>
<proteinExistence type="predicted"/>
<sequence length="270" mass="27989">MAAELETLLRDRGVTPATIAVIDGIPTVGLDAIALTRIADSPDVAKLSVRDLPVASALRRTGATTVASTSLLAARAGIGVFATGGLGGVHRGWADSADESADLVTLASTPITVICAGVKSVLDVGATLERLETLGVTLLGWRTNTFPGFYLSRTEFAIDWRVEAAAEVAAVMADAQALGLRAAVVVANPVPEAEQLDQDLHDRVLTEALAEAARRGLRGKAVTPFLLATFHRETAGASLETNIAVVHNNVIVAADIATAWSARLTGPDRA</sequence>
<evidence type="ECO:0000256" key="2">
    <source>
        <dbReference type="ARBA" id="ARBA00022801"/>
    </source>
</evidence>
<gene>
    <name evidence="6" type="primary">psuG</name>
    <name evidence="6" type="ORF">FDG2_0924</name>
</gene>
<name>A0A1C3NUK2_9ACTN</name>
<evidence type="ECO:0000256" key="1">
    <source>
        <dbReference type="ARBA" id="ARBA00022723"/>
    </source>
</evidence>
<accession>A0A1C3NUK2</accession>
<keyword evidence="3" id="KW-0464">Manganese</keyword>
<protein>
    <submittedName>
        <fullName evidence="6">Pseudouridine-5'-phosphate glycosidase</fullName>
        <ecNumber evidence="6">3.2.-.-</ecNumber>
    </submittedName>
</protein>
<dbReference type="InterPro" id="IPR007342">
    <property type="entry name" value="PsuG"/>
</dbReference>